<sequence length="237" mass="26241">MNKKQLVQVYGIPRVVVILLLTAFVGVPACFAGQFRTTTAANLPVPNASVNEFEILIGNARDIYDKSKTNHWKHLDKKINPIIKAEQSISGMMHDKDIPYYKNLMGATSDLERAVAAQDRIVSMKSANKIMLLGARLAETSSAATPINVAVIGFCGRKLEILAETESVFELSETVSKLHLAWQQLIPQITARGGIKEVKKFAEIMKRFELAKTPDEYGKLAAAVVDQVDIIEKIFKK</sequence>
<dbReference type="Proteomes" id="UP000324298">
    <property type="component" value="Unassembled WGS sequence"/>
</dbReference>
<evidence type="ECO:0000313" key="2">
    <source>
        <dbReference type="Proteomes" id="UP000324298"/>
    </source>
</evidence>
<protein>
    <submittedName>
        <fullName evidence="1">Uncharacterized protein</fullName>
    </submittedName>
</protein>
<name>A0A5A9XSE6_9BACT</name>
<accession>A0A5A9XSE6</accession>
<keyword evidence="2" id="KW-1185">Reference proteome</keyword>
<comment type="caution">
    <text evidence="1">The sequence shown here is derived from an EMBL/GenBank/DDBJ whole genome shotgun (WGS) entry which is preliminary data.</text>
</comment>
<dbReference type="OrthoDB" id="9820905at2"/>
<gene>
    <name evidence="1" type="ORF">ET418_01265</name>
</gene>
<dbReference type="RefSeq" id="WP_149305759.1">
    <property type="nucleotide sequence ID" value="NZ_SRSD01000001.1"/>
</dbReference>
<dbReference type="AlphaFoldDB" id="A0A5A9XSE6"/>
<dbReference type="EMBL" id="SRSD01000001">
    <property type="protein sequence ID" value="KAA0895178.1"/>
    <property type="molecule type" value="Genomic_DNA"/>
</dbReference>
<evidence type="ECO:0000313" key="1">
    <source>
        <dbReference type="EMBL" id="KAA0895178.1"/>
    </source>
</evidence>
<proteinExistence type="predicted"/>
<organism evidence="1 2">
    <name type="scientific">Oryzomonas rubra</name>
    <dbReference type="NCBI Taxonomy" id="2509454"/>
    <lineage>
        <taxon>Bacteria</taxon>
        <taxon>Pseudomonadati</taxon>
        <taxon>Thermodesulfobacteriota</taxon>
        <taxon>Desulfuromonadia</taxon>
        <taxon>Geobacterales</taxon>
        <taxon>Geobacteraceae</taxon>
        <taxon>Oryzomonas</taxon>
    </lineage>
</organism>
<reference evidence="1 2" key="1">
    <citation type="submission" date="2019-04" db="EMBL/GenBank/DDBJ databases">
        <title>Geobacter ruber sp. nov., ferric-reducing bacteria isolated from paddy soil.</title>
        <authorList>
            <person name="Xu Z."/>
            <person name="Masuda Y."/>
            <person name="Itoh H."/>
            <person name="Senoo K."/>
        </authorList>
    </citation>
    <scope>NUCLEOTIDE SEQUENCE [LARGE SCALE GENOMIC DNA]</scope>
    <source>
        <strain evidence="1 2">Red88</strain>
    </source>
</reference>